<dbReference type="EC" id="4.2.1.126" evidence="3"/>
<dbReference type="InterPro" id="IPR001347">
    <property type="entry name" value="SIS_dom"/>
</dbReference>
<dbReference type="GO" id="GO:0016835">
    <property type="term" value="F:carbon-oxygen lyase activity"/>
    <property type="evidence" value="ECO:0007669"/>
    <property type="project" value="UniProtKB-UniRule"/>
</dbReference>
<name>A0A163SDC4_9CELL</name>
<dbReference type="Proteomes" id="UP000093412">
    <property type="component" value="Unassembled WGS sequence"/>
</dbReference>
<dbReference type="GO" id="GO:0097367">
    <property type="term" value="F:carbohydrate derivative binding"/>
    <property type="evidence" value="ECO:0007669"/>
    <property type="project" value="InterPro"/>
</dbReference>
<evidence type="ECO:0000256" key="3">
    <source>
        <dbReference type="HAMAP-Rule" id="MF_00068"/>
    </source>
</evidence>
<comment type="miscellaneous">
    <text evidence="3">A lyase-type mechanism (elimination/hydration) is suggested for the cleavage of the lactyl ether bond of MurNAc 6-phosphate, with the formation of an alpha,beta-unsaturated aldehyde intermediate with (E)-stereochemistry, followed by the syn addition of water to give product.</text>
</comment>
<reference evidence="5 7" key="1">
    <citation type="submission" date="2016-01" db="EMBL/GenBank/DDBJ databases">
        <title>Genome sequence of Oerskovia enterophila VJag, an agar and cellulose degrading bacterium.</title>
        <authorList>
            <person name="Poehlein A."/>
            <person name="Jag V."/>
            <person name="Bengelsdorf F."/>
            <person name="Duerre P."/>
            <person name="Daniel R."/>
        </authorList>
    </citation>
    <scope>NUCLEOTIDE SEQUENCE [LARGE SCALE GENOMIC DNA]</scope>
    <source>
        <strain evidence="5 7">VJag</strain>
    </source>
</reference>
<dbReference type="Gene3D" id="1.10.8.1080">
    <property type="match status" value="1"/>
</dbReference>
<dbReference type="OrthoDB" id="9813395at2"/>
<dbReference type="InterPro" id="IPR046348">
    <property type="entry name" value="SIS_dom_sf"/>
</dbReference>
<feature type="active site" evidence="3">
    <location>
        <position position="139"/>
    </location>
</feature>
<evidence type="ECO:0000313" key="7">
    <source>
        <dbReference type="Proteomes" id="UP000076447"/>
    </source>
</evidence>
<protein>
    <recommendedName>
        <fullName evidence="3">N-acetylmuramic acid 6-phosphate etherase</fullName>
        <shortName evidence="3">MurNAc-6-P etherase</shortName>
        <ecNumber evidence="3">4.2.1.126</ecNumber>
    </recommendedName>
    <alternativeName>
        <fullName evidence="3">N-acetylmuramic acid 6-phosphate hydrolase</fullName>
    </alternativeName>
    <alternativeName>
        <fullName evidence="3">N-acetylmuramic acid 6-phosphate lyase</fullName>
    </alternativeName>
</protein>
<dbReference type="EMBL" id="LRIE01000055">
    <property type="protein sequence ID" value="KZM36284.1"/>
    <property type="molecule type" value="Genomic_DNA"/>
</dbReference>
<evidence type="ECO:0000313" key="8">
    <source>
        <dbReference type="Proteomes" id="UP000093412"/>
    </source>
</evidence>
<dbReference type="GO" id="GO:0016803">
    <property type="term" value="F:ether hydrolase activity"/>
    <property type="evidence" value="ECO:0007669"/>
    <property type="project" value="TreeGrafter"/>
</dbReference>
<evidence type="ECO:0000313" key="6">
    <source>
        <dbReference type="EMBL" id="OCI29785.1"/>
    </source>
</evidence>
<dbReference type="PROSITE" id="PS01272">
    <property type="entry name" value="GCKR"/>
    <property type="match status" value="1"/>
</dbReference>
<organism evidence="5 7">
    <name type="scientific">Oerskovia enterophila</name>
    <dbReference type="NCBI Taxonomy" id="43678"/>
    <lineage>
        <taxon>Bacteria</taxon>
        <taxon>Bacillati</taxon>
        <taxon>Actinomycetota</taxon>
        <taxon>Actinomycetes</taxon>
        <taxon>Micrococcales</taxon>
        <taxon>Cellulomonadaceae</taxon>
        <taxon>Oerskovia</taxon>
    </lineage>
</organism>
<comment type="pathway">
    <text evidence="3">Amino-sugar metabolism; N-acetylmuramate degradation.</text>
</comment>
<dbReference type="NCBIfam" id="NF003915">
    <property type="entry name" value="PRK05441.1"/>
    <property type="match status" value="1"/>
</dbReference>
<dbReference type="GO" id="GO:0046348">
    <property type="term" value="P:amino sugar catabolic process"/>
    <property type="evidence" value="ECO:0007669"/>
    <property type="project" value="InterPro"/>
</dbReference>
<comment type="subunit">
    <text evidence="3">Homodimer.</text>
</comment>
<evidence type="ECO:0000259" key="4">
    <source>
        <dbReference type="PROSITE" id="PS51464"/>
    </source>
</evidence>
<evidence type="ECO:0000256" key="1">
    <source>
        <dbReference type="ARBA" id="ARBA00023239"/>
    </source>
</evidence>
<dbReference type="PATRIC" id="fig|43678.3.peg.1044"/>
<evidence type="ECO:0000256" key="2">
    <source>
        <dbReference type="ARBA" id="ARBA00023277"/>
    </source>
</evidence>
<dbReference type="Gene3D" id="3.40.50.10490">
    <property type="entry name" value="Glucose-6-phosphate isomerase like protein, domain 1"/>
    <property type="match status" value="1"/>
</dbReference>
<dbReference type="AlphaFoldDB" id="A0A163SDC4"/>
<dbReference type="InterPro" id="IPR040190">
    <property type="entry name" value="MURQ/GCKR"/>
</dbReference>
<dbReference type="CDD" id="cd05007">
    <property type="entry name" value="SIS_Etherase"/>
    <property type="match status" value="1"/>
</dbReference>
<sequence>MTDTRPATQGDLSAGHASAAEDWQEVLRLASPTEERNPRTTDIDLLPTAEVVRRITDEDAGVADAVRAEADRITAAVDLAVAALRGGGKVHYFGSGTSGRLGVLDAVELLPTYGVGEEWFEAHLAGGAGAMMLAVEGAEDDVELGRADADEVRSGDLVVGLAASGRTPYVGGAFDVARERGAATVLVSANPQARLASRVDVAILLDTGPEVVTGSTRMKAATAQKLVLNTFSTATMIRLGKTYSNLMIDVRPTNQKLRARIVRMLVQATGLGTDECEQTLHRAGGEIHVALVMLLAGVGVDEAREALRGAGAPGVRRALELLGA</sequence>
<keyword evidence="1 3" id="KW-0456">Lyase</keyword>
<dbReference type="Proteomes" id="UP000076447">
    <property type="component" value="Unassembled WGS sequence"/>
</dbReference>
<dbReference type="RefSeq" id="WP_082848753.1">
    <property type="nucleotide sequence ID" value="NZ_JBIVFZ010000003.1"/>
</dbReference>
<dbReference type="GO" id="GO:0009254">
    <property type="term" value="P:peptidoglycan turnover"/>
    <property type="evidence" value="ECO:0007669"/>
    <property type="project" value="TreeGrafter"/>
</dbReference>
<dbReference type="STRING" id="43678.OJAG_09970"/>
<comment type="caution">
    <text evidence="5">The sequence shown here is derived from an EMBL/GenBank/DDBJ whole genome shotgun (WGS) entry which is preliminary data.</text>
</comment>
<dbReference type="InterPro" id="IPR005488">
    <property type="entry name" value="Etherase_MurQ"/>
</dbReference>
<accession>A0A163SDC4</accession>
<dbReference type="GO" id="GO:0097173">
    <property type="term" value="P:N-acetylmuramic acid catabolic process"/>
    <property type="evidence" value="ECO:0007669"/>
    <property type="project" value="UniProtKB-UniPathway"/>
</dbReference>
<dbReference type="HAMAP" id="MF_00068">
    <property type="entry name" value="MurQ"/>
    <property type="match status" value="1"/>
</dbReference>
<dbReference type="Pfam" id="PF22645">
    <property type="entry name" value="GKRP_SIS_N"/>
    <property type="match status" value="1"/>
</dbReference>
<proteinExistence type="inferred from homology"/>
<dbReference type="PANTHER" id="PTHR10088">
    <property type="entry name" value="GLUCOKINASE REGULATORY PROTEIN"/>
    <property type="match status" value="1"/>
</dbReference>
<comment type="function">
    <text evidence="3">Specifically catalyzes the cleavage of the D-lactyl ether substituent of MurNAc 6-phosphate, producing GlcNAc 6-phosphate and D-lactate.</text>
</comment>
<dbReference type="NCBIfam" id="NF009222">
    <property type="entry name" value="PRK12570.1"/>
    <property type="match status" value="1"/>
</dbReference>
<dbReference type="InterPro" id="IPR005486">
    <property type="entry name" value="Glucokinase_regulatory_CS"/>
</dbReference>
<keyword evidence="2 3" id="KW-0119">Carbohydrate metabolism</keyword>
<gene>
    <name evidence="3 5" type="primary">murQ</name>
    <name evidence="6" type="ORF">OERS_35220</name>
    <name evidence="5" type="ORF">OJAG_09970</name>
</gene>
<dbReference type="UniPathway" id="UPA00342"/>
<keyword evidence="8" id="KW-1185">Reference proteome</keyword>
<comment type="similarity">
    <text evidence="3">Belongs to the GCKR-like family. MurNAc-6-P etherase subfamily.</text>
</comment>
<dbReference type="SUPFAM" id="SSF53697">
    <property type="entry name" value="SIS domain"/>
    <property type="match status" value="1"/>
</dbReference>
<comment type="catalytic activity">
    <reaction evidence="3">
        <text>N-acetyl-D-muramate 6-phosphate + H2O = N-acetyl-D-glucosamine 6-phosphate + (R)-lactate</text>
        <dbReference type="Rhea" id="RHEA:26410"/>
        <dbReference type="ChEBI" id="CHEBI:15377"/>
        <dbReference type="ChEBI" id="CHEBI:16004"/>
        <dbReference type="ChEBI" id="CHEBI:57513"/>
        <dbReference type="ChEBI" id="CHEBI:58722"/>
        <dbReference type="EC" id="4.2.1.126"/>
    </reaction>
</comment>
<dbReference type="EMBL" id="MAQA01000057">
    <property type="protein sequence ID" value="OCI29785.1"/>
    <property type="molecule type" value="Genomic_DNA"/>
</dbReference>
<dbReference type="PANTHER" id="PTHR10088:SF4">
    <property type="entry name" value="GLUCOKINASE REGULATORY PROTEIN"/>
    <property type="match status" value="1"/>
</dbReference>
<reference evidence="6 8" key="2">
    <citation type="submission" date="2016-06" db="EMBL/GenBank/DDBJ databases">
        <title>Genome sequence of Oerskovia enterophila DSM 43852.</title>
        <authorList>
            <person name="Poehlein A."/>
            <person name="Jag V."/>
            <person name="Bengelsdorf F.R."/>
            <person name="Daniel R."/>
            <person name="Duerre P."/>
        </authorList>
    </citation>
    <scope>NUCLEOTIDE SEQUENCE [LARGE SCALE GENOMIC DNA]</scope>
    <source>
        <strain evidence="6 8">DSM 43852</strain>
    </source>
</reference>
<dbReference type="PROSITE" id="PS51464">
    <property type="entry name" value="SIS"/>
    <property type="match status" value="1"/>
</dbReference>
<feature type="domain" description="SIS" evidence="4">
    <location>
        <begin position="80"/>
        <end position="241"/>
    </location>
</feature>
<evidence type="ECO:0000313" key="5">
    <source>
        <dbReference type="EMBL" id="KZM36284.1"/>
    </source>
</evidence>
<feature type="active site" description="Proton donor" evidence="3">
    <location>
        <position position="108"/>
    </location>
</feature>